<evidence type="ECO:0000313" key="5">
    <source>
        <dbReference type="Proteomes" id="UP000285882"/>
    </source>
</evidence>
<reference evidence="4 5" key="1">
    <citation type="submission" date="2018-01" db="EMBL/GenBank/DDBJ databases">
        <title>Complete genome sequencing of Sporolactobacillus terrae DLG3.</title>
        <authorList>
            <person name="Nam Y.-D."/>
            <person name="Kang J."/>
            <person name="Chung W.-H."/>
        </authorList>
    </citation>
    <scope>NUCLEOTIDE SEQUENCE [LARGE SCALE GENOMIC DNA]</scope>
    <source>
        <strain evidence="4 5">DLG3</strain>
    </source>
</reference>
<dbReference type="Pfam" id="PF18899">
    <property type="entry name" value="DUF5655"/>
    <property type="match status" value="1"/>
</dbReference>
<feature type="domain" description="DUF5655" evidence="3">
    <location>
        <begin position="587"/>
        <end position="691"/>
    </location>
</feature>
<sequence length="696" mass="81716">MRLVNDTLKAVEQNFLKFLQSPSQFVVPIYQRKYSWSIPQCKKLLQDVLVAGKDDESFGHFTGSIVYITKDVFHAAVINQLSIIDGQQRLTTLSLMILALRNALEIQKKEIGISTRKLTNYYLVNSDEEDDLFYKLVLTEGDNQAIRSILDSDKAAIDAYKESRIVQNYNYFFNEMMKSELKVVYEGLKKLMIIDVSLEQGKDNPQLIFESLNSTGLDLSQSDLIRNYILMDLDPKLQSTMYRKYWLKIEQLFTDHPENAFDRFSRDYLTIKTGRIPRQDRIYESFKRYFKSAISKLGLEQVVKDFYDYSKIFADLLSAVTPNQKVNALMQEINELRVNVAYPFLVQTYHDFDNKVINQEQLITIYRLVESYVFRRAVVGIPTNSLNKTFATLNAKIDKAHYLDSFCYELLQLDSYKRFPSDEEFERELKIKDIYNFQRSKYLLSKLENFDTKEIIDLNKYSIEHIMPQTLNEKWKEILGQDWKTIHTQYLNRLGNLTLTRYNSELSNQEFEGKRKMKNGFIYSPIRLNRMLAEVEQWDPSAIDRRGNLLSRRTLNIWQYPSVSPDYCEQREETVDNVSYTIEDYEFRSKPNLELFTAIQDYLINLNADITVKYNKHYVVFRFRSNLTSVMFTKEGISVNINASVDELTDPKGLLRDLRGIGHWATGESEIKIFSPVQLDDVYPLIHQAYAIQMEI</sequence>
<keyword evidence="5" id="KW-1185">Reference proteome</keyword>
<dbReference type="InterPro" id="IPR011089">
    <property type="entry name" value="GmrSD_C"/>
</dbReference>
<dbReference type="PANTHER" id="PTHR35149">
    <property type="entry name" value="SLL5132 PROTEIN"/>
    <property type="match status" value="1"/>
</dbReference>
<feature type="domain" description="GmrSD restriction endonucleases N-terminal" evidence="1">
    <location>
        <begin position="17"/>
        <end position="229"/>
    </location>
</feature>
<evidence type="ECO:0000259" key="1">
    <source>
        <dbReference type="Pfam" id="PF03235"/>
    </source>
</evidence>
<organism evidence="4 5">
    <name type="scientific">Sporolactobacillus terrae</name>
    <dbReference type="NCBI Taxonomy" id="269673"/>
    <lineage>
        <taxon>Bacteria</taxon>
        <taxon>Bacillati</taxon>
        <taxon>Bacillota</taxon>
        <taxon>Bacilli</taxon>
        <taxon>Bacillales</taxon>
        <taxon>Sporolactobacillaceae</taxon>
        <taxon>Sporolactobacillus</taxon>
    </lineage>
</organism>
<feature type="domain" description="GmrSD restriction endonucleases C-terminal" evidence="2">
    <location>
        <begin position="420"/>
        <end position="552"/>
    </location>
</feature>
<gene>
    <name evidence="4" type="ORF">C0674_12105</name>
</gene>
<evidence type="ECO:0000259" key="3">
    <source>
        <dbReference type="Pfam" id="PF18899"/>
    </source>
</evidence>
<dbReference type="PANTHER" id="PTHR35149:SF2">
    <property type="entry name" value="DUF262 DOMAIN-CONTAINING PROTEIN"/>
    <property type="match status" value="1"/>
</dbReference>
<protein>
    <submittedName>
        <fullName evidence="4">DUF262 domain-containing protein</fullName>
    </submittedName>
</protein>
<dbReference type="Proteomes" id="UP000285882">
    <property type="component" value="Chromosome"/>
</dbReference>
<name>A0ABX5Q9G1_9BACL</name>
<evidence type="ECO:0000313" key="4">
    <source>
        <dbReference type="EMBL" id="QAA23287.1"/>
    </source>
</evidence>
<accession>A0ABX5Q9G1</accession>
<dbReference type="EMBL" id="CP025688">
    <property type="protein sequence ID" value="QAA23287.1"/>
    <property type="molecule type" value="Genomic_DNA"/>
</dbReference>
<proteinExistence type="predicted"/>
<dbReference type="InterPro" id="IPR043714">
    <property type="entry name" value="DUF5655"/>
</dbReference>
<dbReference type="InterPro" id="IPR004919">
    <property type="entry name" value="GmrSD_N"/>
</dbReference>
<evidence type="ECO:0000259" key="2">
    <source>
        <dbReference type="Pfam" id="PF07510"/>
    </source>
</evidence>
<dbReference type="Pfam" id="PF07510">
    <property type="entry name" value="GmrSD_C"/>
    <property type="match status" value="1"/>
</dbReference>
<dbReference type="Pfam" id="PF03235">
    <property type="entry name" value="GmrSD_N"/>
    <property type="match status" value="1"/>
</dbReference>